<gene>
    <name evidence="5" type="ORF">IAC44_00825</name>
</gene>
<dbReference type="PANTHER" id="PTHR43270:SF12">
    <property type="entry name" value="SUCCINYL-DIAMINOPIMELATE DESUCCINYLASE"/>
    <property type="match status" value="1"/>
</dbReference>
<dbReference type="NCBIfam" id="NF006053">
    <property type="entry name" value="PRK08201.1"/>
    <property type="match status" value="1"/>
</dbReference>
<dbReference type="GO" id="GO:0046872">
    <property type="term" value="F:metal ion binding"/>
    <property type="evidence" value="ECO:0007669"/>
    <property type="project" value="UniProtKB-KW"/>
</dbReference>
<organism evidence="5 6">
    <name type="scientific">Candidatus Merdimorpha stercoravium</name>
    <dbReference type="NCBI Taxonomy" id="2840863"/>
    <lineage>
        <taxon>Bacteria</taxon>
        <taxon>Pseudomonadati</taxon>
        <taxon>Bacteroidota</taxon>
        <taxon>Flavobacteriia</taxon>
        <taxon>Flavobacteriales</taxon>
        <taxon>Candidatus Merdimorpha</taxon>
    </lineage>
</organism>
<dbReference type="InterPro" id="IPR011650">
    <property type="entry name" value="Peptidase_M20_dimer"/>
</dbReference>
<accession>A0A9D1H8D7</accession>
<dbReference type="Gene3D" id="3.40.630.10">
    <property type="entry name" value="Zn peptidases"/>
    <property type="match status" value="1"/>
</dbReference>
<dbReference type="InterPro" id="IPR036264">
    <property type="entry name" value="Bact_exopeptidase_dim_dom"/>
</dbReference>
<protein>
    <submittedName>
        <fullName evidence="5">Dipeptidase</fullName>
    </submittedName>
</protein>
<sequence length="465" mass="51333">MKEIVRKDLQNYIESEKERMLDELFALLRIPSISAVSAHRDDMRRMADALVAKLLAAGADRACVMETGGHPAVMAEKILDPALPTVLVYGHYDVQPVEPLELWKNPPFDPIVRKTDLHPEGAILARGANDDKGQMYMHVLAFEYMMRSGTLPCNVKFLIEGEEEAGSSHLDAFVRDHARELACDVVLVSDTTMAGKDQPSVMTGLRGLSYFEITVKGPSRDLHSGHFGGAVVNPCTALCEMVAALHDESGRIAIPHFYDDVQEVSPQERQQMNALLLDMERYKANVGVSEVNGEEGYNTRERATIRPALDINGIWGGYTGEGAKTILPAQAHAKISIRLVPNQDPEKVNRAFVEHFKSLAPRGVEVEVVPTQGAYPYVTPVSGRAYQAAAEALTEVYGRPTVPVRGGGSIGVVPMFEKYLGRKTILMGFGLDTDAIHSPNENYSLAQFYRGIESIVLFYRNFCRK</sequence>
<evidence type="ECO:0000259" key="4">
    <source>
        <dbReference type="Pfam" id="PF07687"/>
    </source>
</evidence>
<dbReference type="NCBIfam" id="NF005914">
    <property type="entry name" value="PRK07907.1"/>
    <property type="match status" value="1"/>
</dbReference>
<dbReference type="InterPro" id="IPR002933">
    <property type="entry name" value="Peptidase_M20"/>
</dbReference>
<evidence type="ECO:0000313" key="5">
    <source>
        <dbReference type="EMBL" id="HIT97361.1"/>
    </source>
</evidence>
<evidence type="ECO:0000256" key="1">
    <source>
        <dbReference type="ARBA" id="ARBA00022670"/>
    </source>
</evidence>
<comment type="caution">
    <text evidence="5">The sequence shown here is derived from an EMBL/GenBank/DDBJ whole genome shotgun (WGS) entry which is preliminary data.</text>
</comment>
<dbReference type="SUPFAM" id="SSF55031">
    <property type="entry name" value="Bacterial exopeptidase dimerisation domain"/>
    <property type="match status" value="1"/>
</dbReference>
<evidence type="ECO:0000256" key="3">
    <source>
        <dbReference type="ARBA" id="ARBA00022801"/>
    </source>
</evidence>
<dbReference type="AlphaFoldDB" id="A0A9D1H8D7"/>
<proteinExistence type="predicted"/>
<dbReference type="PANTHER" id="PTHR43270">
    <property type="entry name" value="BETA-ALA-HIS DIPEPTIDASE"/>
    <property type="match status" value="1"/>
</dbReference>
<feature type="domain" description="Peptidase M20 dimerisation" evidence="4">
    <location>
        <begin position="203"/>
        <end position="363"/>
    </location>
</feature>
<dbReference type="EMBL" id="DVLY01000018">
    <property type="protein sequence ID" value="HIT97361.1"/>
    <property type="molecule type" value="Genomic_DNA"/>
</dbReference>
<dbReference type="NCBIfam" id="NF006579">
    <property type="entry name" value="PRK09104.1"/>
    <property type="match status" value="1"/>
</dbReference>
<dbReference type="Pfam" id="PF07687">
    <property type="entry name" value="M20_dimer"/>
    <property type="match status" value="1"/>
</dbReference>
<reference evidence="5" key="2">
    <citation type="journal article" date="2021" name="PeerJ">
        <title>Extensive microbial diversity within the chicken gut microbiome revealed by metagenomics and culture.</title>
        <authorList>
            <person name="Gilroy R."/>
            <person name="Ravi A."/>
            <person name="Getino M."/>
            <person name="Pursley I."/>
            <person name="Horton D.L."/>
            <person name="Alikhan N.F."/>
            <person name="Baker D."/>
            <person name="Gharbi K."/>
            <person name="Hall N."/>
            <person name="Watson M."/>
            <person name="Adriaenssens E.M."/>
            <person name="Foster-Nyarko E."/>
            <person name="Jarju S."/>
            <person name="Secka A."/>
            <person name="Antonio M."/>
            <person name="Oren A."/>
            <person name="Chaudhuri R.R."/>
            <person name="La Ragione R."/>
            <person name="Hildebrand F."/>
            <person name="Pallen M.J."/>
        </authorList>
    </citation>
    <scope>NUCLEOTIDE SEQUENCE</scope>
    <source>
        <strain evidence="5">1383</strain>
    </source>
</reference>
<dbReference type="Proteomes" id="UP000824161">
    <property type="component" value="Unassembled WGS sequence"/>
</dbReference>
<dbReference type="InterPro" id="IPR051458">
    <property type="entry name" value="Cyt/Met_Dipeptidase"/>
</dbReference>
<dbReference type="GO" id="GO:0008233">
    <property type="term" value="F:peptidase activity"/>
    <property type="evidence" value="ECO:0007669"/>
    <property type="project" value="UniProtKB-KW"/>
</dbReference>
<dbReference type="GO" id="GO:0006508">
    <property type="term" value="P:proteolysis"/>
    <property type="evidence" value="ECO:0007669"/>
    <property type="project" value="UniProtKB-KW"/>
</dbReference>
<dbReference type="Gene3D" id="3.30.70.360">
    <property type="match status" value="1"/>
</dbReference>
<keyword evidence="1" id="KW-0645">Protease</keyword>
<keyword evidence="2" id="KW-0479">Metal-binding</keyword>
<evidence type="ECO:0000313" key="6">
    <source>
        <dbReference type="Proteomes" id="UP000824161"/>
    </source>
</evidence>
<name>A0A9D1H8D7_9FLAO</name>
<dbReference type="Pfam" id="PF01546">
    <property type="entry name" value="Peptidase_M20"/>
    <property type="match status" value="1"/>
</dbReference>
<reference evidence="5" key="1">
    <citation type="submission" date="2020-10" db="EMBL/GenBank/DDBJ databases">
        <authorList>
            <person name="Gilroy R."/>
        </authorList>
    </citation>
    <scope>NUCLEOTIDE SEQUENCE</scope>
    <source>
        <strain evidence="5">1383</strain>
    </source>
</reference>
<evidence type="ECO:0000256" key="2">
    <source>
        <dbReference type="ARBA" id="ARBA00022723"/>
    </source>
</evidence>
<keyword evidence="3" id="KW-0378">Hydrolase</keyword>
<dbReference type="SUPFAM" id="SSF53187">
    <property type="entry name" value="Zn-dependent exopeptidases"/>
    <property type="match status" value="1"/>
</dbReference>